<keyword evidence="14" id="KW-1185">Reference proteome</keyword>
<name>A0A0C7P270_DEFTU</name>
<dbReference type="Pfam" id="PF02767">
    <property type="entry name" value="DNA_pol3_beta_2"/>
    <property type="match status" value="1"/>
</dbReference>
<evidence type="ECO:0000256" key="1">
    <source>
        <dbReference type="ARBA" id="ARBA00004496"/>
    </source>
</evidence>
<dbReference type="OrthoDB" id="8421503at2"/>
<comment type="subcellular location">
    <subcellularLocation>
        <location evidence="1 9">Cytoplasm</location>
    </subcellularLocation>
</comment>
<feature type="domain" description="DNA polymerase III beta sliding clamp central" evidence="11">
    <location>
        <begin position="128"/>
        <end position="247"/>
    </location>
</feature>
<dbReference type="InterPro" id="IPR046938">
    <property type="entry name" value="DNA_clamp_sf"/>
</dbReference>
<accession>A0A0C7P270</accession>
<dbReference type="GO" id="GO:0003677">
    <property type="term" value="F:DNA binding"/>
    <property type="evidence" value="ECO:0007669"/>
    <property type="project" value="UniProtKB-UniRule"/>
</dbReference>
<gene>
    <name evidence="13" type="ORF">DTL3_0764</name>
</gene>
<evidence type="ECO:0000256" key="8">
    <source>
        <dbReference type="ARBA" id="ARBA00023125"/>
    </source>
</evidence>
<evidence type="ECO:0000259" key="10">
    <source>
        <dbReference type="Pfam" id="PF00712"/>
    </source>
</evidence>
<dbReference type="RefSeq" id="WP_045087598.1">
    <property type="nucleotide sequence ID" value="NZ_LN824141.1"/>
</dbReference>
<comment type="similarity">
    <text evidence="2 9">Belongs to the beta sliding clamp family.</text>
</comment>
<dbReference type="Gene3D" id="3.70.10.10">
    <property type="match status" value="1"/>
</dbReference>
<evidence type="ECO:0000256" key="6">
    <source>
        <dbReference type="ARBA" id="ARBA00022705"/>
    </source>
</evidence>
<evidence type="ECO:0000256" key="2">
    <source>
        <dbReference type="ARBA" id="ARBA00010752"/>
    </source>
</evidence>
<evidence type="ECO:0000256" key="9">
    <source>
        <dbReference type="PIRNR" id="PIRNR000804"/>
    </source>
</evidence>
<dbReference type="GO" id="GO:0005737">
    <property type="term" value="C:cytoplasm"/>
    <property type="evidence" value="ECO:0007669"/>
    <property type="project" value="UniProtKB-SubCell"/>
</dbReference>
<dbReference type="InterPro" id="IPR001001">
    <property type="entry name" value="DNA_polIII_beta"/>
</dbReference>
<evidence type="ECO:0000313" key="13">
    <source>
        <dbReference type="EMBL" id="CEP78074.1"/>
    </source>
</evidence>
<dbReference type="Pfam" id="PF00712">
    <property type="entry name" value="DNA_pol3_beta"/>
    <property type="match status" value="1"/>
</dbReference>
<keyword evidence="3 9" id="KW-0963">Cytoplasm</keyword>
<proteinExistence type="inferred from homology"/>
<keyword evidence="7 9" id="KW-0239">DNA-directed DNA polymerase</keyword>
<dbReference type="NCBIfam" id="TIGR00663">
    <property type="entry name" value="dnan"/>
    <property type="match status" value="1"/>
</dbReference>
<protein>
    <recommendedName>
        <fullName evidence="9">Beta sliding clamp</fullName>
    </recommendedName>
</protein>
<dbReference type="KEGG" id="dtn:DTL3_0764"/>
<reference evidence="14" key="1">
    <citation type="submission" date="2014-11" db="EMBL/GenBank/DDBJ databases">
        <authorList>
            <person name="Wibberg D."/>
        </authorList>
    </citation>
    <scope>NUCLEOTIDE SEQUENCE [LARGE SCALE GENOMIC DNA]</scope>
    <source>
        <strain evidence="14">L3</strain>
    </source>
</reference>
<organism evidence="13 14">
    <name type="scientific">Defluviitoga tunisiensis</name>
    <dbReference type="NCBI Taxonomy" id="1006576"/>
    <lineage>
        <taxon>Bacteria</taxon>
        <taxon>Thermotogati</taxon>
        <taxon>Thermotogota</taxon>
        <taxon>Thermotogae</taxon>
        <taxon>Petrotogales</taxon>
        <taxon>Petrotogaceae</taxon>
        <taxon>Defluviitoga</taxon>
    </lineage>
</organism>
<feature type="domain" description="DNA polymerase III beta sliding clamp C-terminal" evidence="12">
    <location>
        <begin position="251"/>
        <end position="368"/>
    </location>
</feature>
<dbReference type="InterPro" id="IPR022634">
    <property type="entry name" value="DNA_polIII_beta_N"/>
</dbReference>
<dbReference type="SMART" id="SM00480">
    <property type="entry name" value="POL3Bc"/>
    <property type="match status" value="1"/>
</dbReference>
<sequence>MGFQINTKVLRDAVELANNAVSRKTTNPILSGVKLYIEDNVLHIYTTDLQTGFHKWLKVEDVDGPFSTVVEQKVFLEILSSLSSETVRVDLDGVVRLTGGNSNFKLPIMDPEEFPALTFDVSGNAIFLDKNIVSKMIDKVLFCVLKDSSPLSRNLNSVYWDFRRSGFLNLVTSDSFRLALSEIEVGEENLLSPFLLSLRSMEELRLILSSSKTEKIEIIQSGSQVLFNFEDDDLQLIFNTVEAEFPDYLAIIPQSFITKIKARTSDFLYIMKRMSIVSGKEEYTLMNIKDGLIVCYASSPDIGEAKEEIKVEQEGENIEIAYSPRFFREALEKIETVEFEFNISGEELPTILKPLEDNSYMYIIMPKRKA</sequence>
<comment type="subunit">
    <text evidence="9">Forms a ring-shaped head-to-tail homodimer around DNA.</text>
</comment>
<evidence type="ECO:0000259" key="12">
    <source>
        <dbReference type="Pfam" id="PF02768"/>
    </source>
</evidence>
<dbReference type="GO" id="GO:0006271">
    <property type="term" value="P:DNA strand elongation involved in DNA replication"/>
    <property type="evidence" value="ECO:0007669"/>
    <property type="project" value="TreeGrafter"/>
</dbReference>
<keyword evidence="6 9" id="KW-0235">DNA replication</keyword>
<feature type="domain" description="DNA polymerase III beta sliding clamp N-terminal" evidence="10">
    <location>
        <begin position="1"/>
        <end position="117"/>
    </location>
</feature>
<dbReference type="GO" id="GO:0008408">
    <property type="term" value="F:3'-5' exonuclease activity"/>
    <property type="evidence" value="ECO:0007669"/>
    <property type="project" value="InterPro"/>
</dbReference>
<dbReference type="GO" id="GO:0009360">
    <property type="term" value="C:DNA polymerase III complex"/>
    <property type="evidence" value="ECO:0007669"/>
    <property type="project" value="InterPro"/>
</dbReference>
<evidence type="ECO:0000259" key="11">
    <source>
        <dbReference type="Pfam" id="PF02767"/>
    </source>
</evidence>
<dbReference type="PIRSF" id="PIRSF000804">
    <property type="entry name" value="DNA_pol_III_b"/>
    <property type="match status" value="1"/>
</dbReference>
<dbReference type="GO" id="GO:0003887">
    <property type="term" value="F:DNA-directed DNA polymerase activity"/>
    <property type="evidence" value="ECO:0007669"/>
    <property type="project" value="UniProtKB-UniRule"/>
</dbReference>
<keyword evidence="5 9" id="KW-0548">Nucleotidyltransferase</keyword>
<dbReference type="InterPro" id="IPR022637">
    <property type="entry name" value="DNA_polIII_beta_cen"/>
</dbReference>
<keyword evidence="4 9" id="KW-0808">Transferase</keyword>
<keyword evidence="8" id="KW-0238">DNA-binding</keyword>
<dbReference type="EMBL" id="LN824141">
    <property type="protein sequence ID" value="CEP78074.1"/>
    <property type="molecule type" value="Genomic_DNA"/>
</dbReference>
<evidence type="ECO:0000256" key="7">
    <source>
        <dbReference type="ARBA" id="ARBA00022932"/>
    </source>
</evidence>
<dbReference type="PANTHER" id="PTHR30478">
    <property type="entry name" value="DNA POLYMERASE III SUBUNIT BETA"/>
    <property type="match status" value="1"/>
</dbReference>
<dbReference type="Pfam" id="PF02768">
    <property type="entry name" value="DNA_pol3_beta_3"/>
    <property type="match status" value="1"/>
</dbReference>
<dbReference type="AlphaFoldDB" id="A0A0C7P270"/>
<dbReference type="PANTHER" id="PTHR30478:SF0">
    <property type="entry name" value="BETA SLIDING CLAMP"/>
    <property type="match status" value="1"/>
</dbReference>
<dbReference type="Proteomes" id="UP000032809">
    <property type="component" value="Chromosome I"/>
</dbReference>
<evidence type="ECO:0000256" key="5">
    <source>
        <dbReference type="ARBA" id="ARBA00022695"/>
    </source>
</evidence>
<evidence type="ECO:0000313" key="14">
    <source>
        <dbReference type="Proteomes" id="UP000032809"/>
    </source>
</evidence>
<evidence type="ECO:0000256" key="4">
    <source>
        <dbReference type="ARBA" id="ARBA00022679"/>
    </source>
</evidence>
<dbReference type="CDD" id="cd00140">
    <property type="entry name" value="beta_clamp"/>
    <property type="match status" value="1"/>
</dbReference>
<comment type="function">
    <text evidence="9">Confers DNA tethering and processivity to DNA polymerases and other proteins. Acts as a clamp, forming a ring around DNA (a reaction catalyzed by the clamp-loading complex) which diffuses in an ATP-independent manner freely and bidirectionally along dsDNA. Initially characterized for its ability to contact the catalytic subunit of DNA polymerase III (Pol III), a complex, multichain enzyme responsible for most of the replicative synthesis in bacteria; Pol III exhibits 3'-5' exonuclease proofreading activity. The beta chain is required for initiation of replication as well as for processivity of DNA replication.</text>
</comment>
<dbReference type="HOGENOM" id="CLU_038149_4_1_0"/>
<dbReference type="STRING" id="1006576.DTL3_0764"/>
<dbReference type="Gene3D" id="3.10.150.10">
    <property type="entry name" value="DNA Polymerase III, subunit A, domain 2"/>
    <property type="match status" value="1"/>
</dbReference>
<evidence type="ECO:0000256" key="3">
    <source>
        <dbReference type="ARBA" id="ARBA00022490"/>
    </source>
</evidence>
<dbReference type="SUPFAM" id="SSF55979">
    <property type="entry name" value="DNA clamp"/>
    <property type="match status" value="3"/>
</dbReference>
<dbReference type="InterPro" id="IPR022635">
    <property type="entry name" value="DNA_polIII_beta_C"/>
</dbReference>